<accession>A0ACC2DGP4</accession>
<comment type="caution">
    <text evidence="1">The sequence shown here is derived from an EMBL/GenBank/DDBJ whole genome shotgun (WGS) entry which is preliminary data.</text>
</comment>
<reference evidence="2" key="1">
    <citation type="journal article" date="2024" name="Proc. Natl. Acad. Sci. U.S.A.">
        <title>Extraordinary preservation of gene collinearity over three hundred million years revealed in homosporous lycophytes.</title>
        <authorList>
            <person name="Li C."/>
            <person name="Wickell D."/>
            <person name="Kuo L.Y."/>
            <person name="Chen X."/>
            <person name="Nie B."/>
            <person name="Liao X."/>
            <person name="Peng D."/>
            <person name="Ji J."/>
            <person name="Jenkins J."/>
            <person name="Williams M."/>
            <person name="Shu S."/>
            <person name="Plott C."/>
            <person name="Barry K."/>
            <person name="Rajasekar S."/>
            <person name="Grimwood J."/>
            <person name="Han X."/>
            <person name="Sun S."/>
            <person name="Hou Z."/>
            <person name="He W."/>
            <person name="Dai G."/>
            <person name="Sun C."/>
            <person name="Schmutz J."/>
            <person name="Leebens-Mack J.H."/>
            <person name="Li F.W."/>
            <person name="Wang L."/>
        </authorList>
    </citation>
    <scope>NUCLEOTIDE SEQUENCE [LARGE SCALE GENOMIC DNA]</scope>
    <source>
        <strain evidence="2">cv. PW_Plant_1</strain>
    </source>
</reference>
<sequence>MKGGKISRMKSILRKWHSFACNGKSYTYLGSNSPSRCYRSLLEINSCEDAEERRSSRSEEDIPDGFLQVYVGRDQRRYVISDRYLQHPVFRSLMQKSEIPLEHKVGIKVPCEVVLFDHLLWMLENDDAEADSVDELVEFYAC</sequence>
<organism evidence="1 2">
    <name type="scientific">Diphasiastrum complanatum</name>
    <name type="common">Issler's clubmoss</name>
    <name type="synonym">Lycopodium complanatum</name>
    <dbReference type="NCBI Taxonomy" id="34168"/>
    <lineage>
        <taxon>Eukaryota</taxon>
        <taxon>Viridiplantae</taxon>
        <taxon>Streptophyta</taxon>
        <taxon>Embryophyta</taxon>
        <taxon>Tracheophyta</taxon>
        <taxon>Lycopodiopsida</taxon>
        <taxon>Lycopodiales</taxon>
        <taxon>Lycopodiaceae</taxon>
        <taxon>Lycopodioideae</taxon>
        <taxon>Diphasiastrum</taxon>
    </lineage>
</organism>
<proteinExistence type="predicted"/>
<evidence type="ECO:0000313" key="1">
    <source>
        <dbReference type="EMBL" id="KAJ7553313.1"/>
    </source>
</evidence>
<name>A0ACC2DGP4_DIPCM</name>
<dbReference type="EMBL" id="CM055097">
    <property type="protein sequence ID" value="KAJ7553313.1"/>
    <property type="molecule type" value="Genomic_DNA"/>
</dbReference>
<protein>
    <submittedName>
        <fullName evidence="1">Uncharacterized protein</fullName>
    </submittedName>
</protein>
<keyword evidence="2" id="KW-1185">Reference proteome</keyword>
<gene>
    <name evidence="1" type="ORF">O6H91_06G092500</name>
</gene>
<dbReference type="Proteomes" id="UP001162992">
    <property type="component" value="Chromosome 6"/>
</dbReference>
<evidence type="ECO:0000313" key="2">
    <source>
        <dbReference type="Proteomes" id="UP001162992"/>
    </source>
</evidence>